<evidence type="ECO:0000256" key="3">
    <source>
        <dbReference type="ARBA" id="ARBA00023098"/>
    </source>
</evidence>
<protein>
    <submittedName>
        <fullName evidence="6">Patatin</fullName>
    </submittedName>
</protein>
<keyword evidence="1 4" id="KW-0378">Hydrolase</keyword>
<feature type="short sequence motif" description="GXSXG" evidence="4">
    <location>
        <begin position="49"/>
        <end position="53"/>
    </location>
</feature>
<evidence type="ECO:0000259" key="5">
    <source>
        <dbReference type="PROSITE" id="PS51635"/>
    </source>
</evidence>
<dbReference type="PANTHER" id="PTHR14226">
    <property type="entry name" value="NEUROPATHY TARGET ESTERASE/SWISS CHEESE D.MELANOGASTER"/>
    <property type="match status" value="1"/>
</dbReference>
<dbReference type="InterPro" id="IPR002641">
    <property type="entry name" value="PNPLA_dom"/>
</dbReference>
<accession>A0A1P8N0J0</accession>
<dbReference type="OrthoDB" id="9807112at2"/>
<feature type="domain" description="PNPLA" evidence="5">
    <location>
        <begin position="17"/>
        <end position="216"/>
    </location>
</feature>
<dbReference type="PANTHER" id="PTHR14226:SF78">
    <property type="entry name" value="SLR0060 PROTEIN"/>
    <property type="match status" value="1"/>
</dbReference>
<dbReference type="AlphaFoldDB" id="A0A1P8N0J0"/>
<evidence type="ECO:0000313" key="7">
    <source>
        <dbReference type="Proteomes" id="UP000186336"/>
    </source>
</evidence>
<dbReference type="KEGG" id="tom:BWR18_11200"/>
<dbReference type="STRING" id="299262.BWR18_11200"/>
<gene>
    <name evidence="6" type="ORF">BWR18_11200</name>
</gene>
<dbReference type="SUPFAM" id="SSF52151">
    <property type="entry name" value="FabD/lysophospholipase-like"/>
    <property type="match status" value="1"/>
</dbReference>
<evidence type="ECO:0000313" key="6">
    <source>
        <dbReference type="EMBL" id="APX13835.1"/>
    </source>
</evidence>
<dbReference type="InterPro" id="IPR016035">
    <property type="entry name" value="Acyl_Trfase/lysoPLipase"/>
</dbReference>
<dbReference type="Gene3D" id="3.40.1090.10">
    <property type="entry name" value="Cytosolic phospholipase A2 catalytic domain"/>
    <property type="match status" value="2"/>
</dbReference>
<keyword evidence="7" id="KW-1185">Reference proteome</keyword>
<keyword evidence="2 4" id="KW-0442">Lipid degradation</keyword>
<evidence type="ECO:0000256" key="1">
    <source>
        <dbReference type="ARBA" id="ARBA00022801"/>
    </source>
</evidence>
<reference evidence="6 7" key="1">
    <citation type="submission" date="2017-01" db="EMBL/GenBank/DDBJ databases">
        <title>Complete genome of Tateyamaria omphalii DOK1-4 isolated from seawater in Dokdo.</title>
        <authorList>
            <person name="Kim J.H."/>
            <person name="Chi W.-J."/>
        </authorList>
    </citation>
    <scope>NUCLEOTIDE SEQUENCE [LARGE SCALE GENOMIC DNA]</scope>
    <source>
        <strain evidence="6 7">DOK1-4</strain>
    </source>
</reference>
<name>A0A1P8N0J0_9RHOB</name>
<keyword evidence="3 4" id="KW-0443">Lipid metabolism</keyword>
<dbReference type="Proteomes" id="UP000186336">
    <property type="component" value="Chromosome"/>
</dbReference>
<dbReference type="RefSeq" id="WP_076630265.1">
    <property type="nucleotide sequence ID" value="NZ_CP019312.1"/>
</dbReference>
<dbReference type="PROSITE" id="PS51635">
    <property type="entry name" value="PNPLA"/>
    <property type="match status" value="1"/>
</dbReference>
<feature type="short sequence motif" description="DGA/G" evidence="4">
    <location>
        <begin position="203"/>
        <end position="205"/>
    </location>
</feature>
<dbReference type="GO" id="GO:0016787">
    <property type="term" value="F:hydrolase activity"/>
    <property type="evidence" value="ECO:0007669"/>
    <property type="project" value="UniProtKB-UniRule"/>
</dbReference>
<dbReference type="Pfam" id="PF01734">
    <property type="entry name" value="Patatin"/>
    <property type="match status" value="1"/>
</dbReference>
<sequence length="364" mass="40410">MSATNGRAKRHEKSINLALQGGGSHGAFTWGVLDRMFEEDRLWIEAISGTSAGAMNAVVATQGMYDAGAAGARQALEDFWRAVSVAGQGSPIKRTPLDMMLGSWSLDASPGYVMMDMMSRMASPYDLNPLGLNPLRDVVEEFIDFDKVAKCDDMGLYISATNVETGRARVFHRNEVTLDVVMASACLPNMFKAVEIDGVPYWDGGYMGNPVLFPFIDHSPSSDIVIVQINPLKRPGTPRRARDIQNRVNEITFNASLLRDLRTIDLIHRLIDEGALSDQEYRVMNMHMIDGCDDMLALDASSKLNSEWAFLIHLRDLGRDYADRWLGANFDKIEVESTLDLRDLFDDFGAPHGANVVELKSRRG</sequence>
<organism evidence="6 7">
    <name type="scientific">Tateyamaria omphalii</name>
    <dbReference type="NCBI Taxonomy" id="299262"/>
    <lineage>
        <taxon>Bacteria</taxon>
        <taxon>Pseudomonadati</taxon>
        <taxon>Pseudomonadota</taxon>
        <taxon>Alphaproteobacteria</taxon>
        <taxon>Rhodobacterales</taxon>
        <taxon>Roseobacteraceae</taxon>
        <taxon>Tateyamaria</taxon>
    </lineage>
</organism>
<dbReference type="EMBL" id="CP019312">
    <property type="protein sequence ID" value="APX13835.1"/>
    <property type="molecule type" value="Genomic_DNA"/>
</dbReference>
<feature type="active site" description="Nucleophile" evidence="4">
    <location>
        <position position="51"/>
    </location>
</feature>
<evidence type="ECO:0000256" key="4">
    <source>
        <dbReference type="PROSITE-ProRule" id="PRU01161"/>
    </source>
</evidence>
<feature type="active site" description="Proton acceptor" evidence="4">
    <location>
        <position position="203"/>
    </location>
</feature>
<feature type="short sequence motif" description="GXGXXG" evidence="4">
    <location>
        <begin position="21"/>
        <end position="26"/>
    </location>
</feature>
<evidence type="ECO:0000256" key="2">
    <source>
        <dbReference type="ARBA" id="ARBA00022963"/>
    </source>
</evidence>
<dbReference type="GO" id="GO:0016042">
    <property type="term" value="P:lipid catabolic process"/>
    <property type="evidence" value="ECO:0007669"/>
    <property type="project" value="UniProtKB-UniRule"/>
</dbReference>
<dbReference type="InterPro" id="IPR050301">
    <property type="entry name" value="NTE"/>
</dbReference>
<proteinExistence type="predicted"/>